<evidence type="ECO:0000313" key="3">
    <source>
        <dbReference type="EMBL" id="KUK47098.1"/>
    </source>
</evidence>
<gene>
    <name evidence="3" type="ORF">XD73_0044</name>
</gene>
<dbReference type="InterPro" id="IPR044005">
    <property type="entry name" value="DZR_2"/>
</dbReference>
<dbReference type="Proteomes" id="UP000064249">
    <property type="component" value="Unassembled WGS sequence"/>
</dbReference>
<reference evidence="3 4" key="1">
    <citation type="journal article" date="2015" name="MBio">
        <title>Genome-Resolved Metagenomic Analysis Reveals Roles for Candidate Phyla and Other Microbial Community Members in Biogeochemical Transformations in Oil Reservoirs.</title>
        <authorList>
            <person name="Hu P."/>
            <person name="Tom L."/>
            <person name="Singh A."/>
            <person name="Thomas B.C."/>
            <person name="Baker B.J."/>
            <person name="Piceno Y.M."/>
            <person name="Andersen G.L."/>
            <person name="Banfield J.F."/>
        </authorList>
    </citation>
    <scope>NUCLEOTIDE SEQUENCE [LARGE SCALE GENOMIC DNA]</scope>
    <source>
        <strain evidence="3">46_16</strain>
    </source>
</reference>
<dbReference type="AlphaFoldDB" id="A0A117LH79"/>
<proteinExistence type="inferred from homology"/>
<dbReference type="PANTHER" id="PTHR47505">
    <property type="entry name" value="DNA UTILIZATION PROTEIN YHGH"/>
    <property type="match status" value="1"/>
</dbReference>
<keyword evidence="3" id="KW-0328">Glycosyltransferase</keyword>
<sequence length="254" mass="28809">MQIARYKTTNRLKAYSLAWKYIDLIYPPQCIICGKIGFRCCPECWEKRNLYSSHICKICGKPTTAGELCAQCKIEKPPLHIIRSLGKYTGVLQTFITALKYERNIGLAELILPDLTRVFNHTPFQTDMVIPVPLSKKRERERGYNQVAVWGRLFAMDIHQDFAPRALQRTYHTLSQVSLSAEKRWENVRGAFSANPEQIRGRNILLLDDVITTGATLYECAQTIYQCGANSVSALTIARSSIKKTLNKIGGSYV</sequence>
<feature type="domain" description="Double zinc ribbon" evidence="2">
    <location>
        <begin position="22"/>
        <end position="73"/>
    </location>
</feature>
<evidence type="ECO:0000313" key="4">
    <source>
        <dbReference type="Proteomes" id="UP000064249"/>
    </source>
</evidence>
<evidence type="ECO:0000256" key="1">
    <source>
        <dbReference type="ARBA" id="ARBA00008007"/>
    </source>
</evidence>
<accession>A0A117LH79</accession>
<evidence type="ECO:0000259" key="2">
    <source>
        <dbReference type="Pfam" id="PF18912"/>
    </source>
</evidence>
<protein>
    <submittedName>
        <fullName evidence="3">Putative phosphoribosyltransferase</fullName>
    </submittedName>
</protein>
<dbReference type="CDD" id="cd06223">
    <property type="entry name" value="PRTases_typeI"/>
    <property type="match status" value="1"/>
</dbReference>
<dbReference type="PANTHER" id="PTHR47505:SF1">
    <property type="entry name" value="DNA UTILIZATION PROTEIN YHGH"/>
    <property type="match status" value="1"/>
</dbReference>
<dbReference type="EMBL" id="LGFU01000001">
    <property type="protein sequence ID" value="KUK47098.1"/>
    <property type="molecule type" value="Genomic_DNA"/>
</dbReference>
<name>A0A117LH79_9CHLR</name>
<dbReference type="InterPro" id="IPR029057">
    <property type="entry name" value="PRTase-like"/>
</dbReference>
<dbReference type="GO" id="GO:0016757">
    <property type="term" value="F:glycosyltransferase activity"/>
    <property type="evidence" value="ECO:0007669"/>
    <property type="project" value="UniProtKB-KW"/>
</dbReference>
<dbReference type="SUPFAM" id="SSF53271">
    <property type="entry name" value="PRTase-like"/>
    <property type="match status" value="1"/>
</dbReference>
<dbReference type="PATRIC" id="fig|167964.4.peg.335"/>
<dbReference type="InterPro" id="IPR051910">
    <property type="entry name" value="ComF/GntX_DNA_util-trans"/>
</dbReference>
<dbReference type="Gene3D" id="3.40.50.2020">
    <property type="match status" value="1"/>
</dbReference>
<comment type="similarity">
    <text evidence="1">Belongs to the ComF/GntX family.</text>
</comment>
<organism evidence="3 4">
    <name type="scientific">Anaerolinea thermophila</name>
    <dbReference type="NCBI Taxonomy" id="167964"/>
    <lineage>
        <taxon>Bacteria</taxon>
        <taxon>Bacillati</taxon>
        <taxon>Chloroflexota</taxon>
        <taxon>Anaerolineae</taxon>
        <taxon>Anaerolineales</taxon>
        <taxon>Anaerolineaceae</taxon>
        <taxon>Anaerolinea</taxon>
    </lineage>
</organism>
<keyword evidence="3" id="KW-0808">Transferase</keyword>
<dbReference type="Pfam" id="PF18912">
    <property type="entry name" value="DZR_2"/>
    <property type="match status" value="1"/>
</dbReference>
<comment type="caution">
    <text evidence="3">The sequence shown here is derived from an EMBL/GenBank/DDBJ whole genome shotgun (WGS) entry which is preliminary data.</text>
</comment>
<dbReference type="InterPro" id="IPR000836">
    <property type="entry name" value="PRTase_dom"/>
</dbReference>